<sequence length="127" mass="14011">MKKICFITSLIVVLSGCSNYVLPNGEQLGSKRWEEISDRMNKKVGLSEQELISQWGVPNGNYTLSNGSKIISYDVYNSRKDSYCEAKFLIERGKVTKWGHSGNKACGLGSASPSKLIPKTPLPKPTL</sequence>
<keyword evidence="2" id="KW-0732">Signal</keyword>
<gene>
    <name evidence="3" type="ORF">KW868_15350</name>
</gene>
<dbReference type="InterPro" id="IPR001005">
    <property type="entry name" value="SANT/Myb"/>
</dbReference>
<comment type="caution">
    <text evidence="3">The sequence shown here is derived from an EMBL/GenBank/DDBJ whole genome shotgun (WGS) entry which is preliminary data.</text>
</comment>
<dbReference type="Pfam" id="PF08139">
    <property type="entry name" value="LPAM_1"/>
    <property type="match status" value="1"/>
</dbReference>
<dbReference type="InterPro" id="IPR012640">
    <property type="entry name" value="Membr_lipoprot_lipid_attach_CS"/>
</dbReference>
<dbReference type="CDD" id="cd00167">
    <property type="entry name" value="SANT"/>
    <property type="match status" value="1"/>
</dbReference>
<proteinExistence type="predicted"/>
<accession>A0A8X8GL27</accession>
<evidence type="ECO:0000256" key="2">
    <source>
        <dbReference type="ARBA" id="ARBA00022729"/>
    </source>
</evidence>
<reference evidence="3" key="1">
    <citation type="submission" date="2021-07" db="EMBL/GenBank/DDBJ databases">
        <authorList>
            <person name="Fernandez M."/>
            <person name="Pereira P."/>
            <person name="Torres Tejerizo G.A."/>
            <person name="Gonzalez P."/>
            <person name="Agostini E."/>
        </authorList>
    </citation>
    <scope>NUCLEOTIDE SEQUENCE</scope>
    <source>
        <strain evidence="3">SFC 500-1A</strain>
    </source>
</reference>
<evidence type="ECO:0000313" key="4">
    <source>
        <dbReference type="Proteomes" id="UP000887320"/>
    </source>
</evidence>
<evidence type="ECO:0000256" key="1">
    <source>
        <dbReference type="ARBA" id="ARBA00017922"/>
    </source>
</evidence>
<dbReference type="Proteomes" id="UP000887320">
    <property type="component" value="Unassembled WGS sequence"/>
</dbReference>
<name>A0A8X8GL27_ACIGI</name>
<protein>
    <recommendedName>
        <fullName evidence="1">Type IV secretion system putative lipoprotein virB7</fullName>
    </recommendedName>
</protein>
<evidence type="ECO:0000313" key="3">
    <source>
        <dbReference type="EMBL" id="MCF0265822.1"/>
    </source>
</evidence>
<dbReference type="AlphaFoldDB" id="A0A8X8GL27"/>
<organism evidence="3 4">
    <name type="scientific">Acinetobacter guillouiae</name>
    <name type="common">Acinetobacter genomosp. 11</name>
    <dbReference type="NCBI Taxonomy" id="106649"/>
    <lineage>
        <taxon>Bacteria</taxon>
        <taxon>Pseudomonadati</taxon>
        <taxon>Pseudomonadota</taxon>
        <taxon>Gammaproteobacteria</taxon>
        <taxon>Moraxellales</taxon>
        <taxon>Moraxellaceae</taxon>
        <taxon>Acinetobacter</taxon>
    </lineage>
</organism>
<dbReference type="PROSITE" id="PS51257">
    <property type="entry name" value="PROKAR_LIPOPROTEIN"/>
    <property type="match status" value="1"/>
</dbReference>
<dbReference type="RefSeq" id="WP_004724583.1">
    <property type="nucleotide sequence ID" value="NZ_BBRY01000015.1"/>
</dbReference>
<dbReference type="EMBL" id="JAHWXT010000005">
    <property type="protein sequence ID" value="MCF0265822.1"/>
    <property type="molecule type" value="Genomic_DNA"/>
</dbReference>